<proteinExistence type="predicted"/>
<dbReference type="EMBL" id="CP151108">
    <property type="protein sequence ID" value="WZF33538.1"/>
    <property type="molecule type" value="Genomic_DNA"/>
</dbReference>
<keyword evidence="2" id="KW-1185">Reference proteome</keyword>
<dbReference type="Proteomes" id="UP001485505">
    <property type="component" value="Chromosome"/>
</dbReference>
<reference evidence="1 2" key="1">
    <citation type="submission" date="2024-04" db="EMBL/GenBank/DDBJ databases">
        <title>Complete genome sequence of Bacillus mobilis strains derived from soil.</title>
        <authorList>
            <person name="Jung H."/>
            <person name="Choi S."/>
            <person name="Kim Y."/>
            <person name="Han J.A."/>
            <person name="Kim E.Y."/>
            <person name="Lee H.-S."/>
        </authorList>
    </citation>
    <scope>NUCLEOTIDE SEQUENCE [LARGE SCALE GENOMIC DNA]</scope>
    <source>
        <strain evidence="1 2">IMGN7</strain>
    </source>
</reference>
<sequence length="55" mass="6665">MDVFEYLDHVNSKEDLLEFLIYLQKDFKMNKDEWEPECIAERIEDVIEKVKGSLK</sequence>
<gene>
    <name evidence="1" type="ORF">AABL52_02720</name>
</gene>
<protein>
    <submittedName>
        <fullName evidence="1">Uncharacterized protein</fullName>
    </submittedName>
</protein>
<evidence type="ECO:0000313" key="1">
    <source>
        <dbReference type="EMBL" id="WZF33538.1"/>
    </source>
</evidence>
<dbReference type="RefSeq" id="WP_016085720.1">
    <property type="nucleotide sequence ID" value="NZ_CP151108.1"/>
</dbReference>
<accession>A0ABZ2VWB6</accession>
<organism evidence="1 2">
    <name type="scientific">Bacillus paramobilis</name>
    <dbReference type="NCBI Taxonomy" id="2817477"/>
    <lineage>
        <taxon>Bacteria</taxon>
        <taxon>Bacillati</taxon>
        <taxon>Bacillota</taxon>
        <taxon>Bacilli</taxon>
        <taxon>Bacillales</taxon>
        <taxon>Bacillaceae</taxon>
        <taxon>Bacillus</taxon>
        <taxon>Bacillus cereus group</taxon>
    </lineage>
</organism>
<name>A0ABZ2VWB6_9BACI</name>
<evidence type="ECO:0000313" key="2">
    <source>
        <dbReference type="Proteomes" id="UP001485505"/>
    </source>
</evidence>